<comment type="caution">
    <text evidence="1">The sequence shown here is derived from an EMBL/GenBank/DDBJ whole genome shotgun (WGS) entry which is preliminary data.</text>
</comment>
<dbReference type="RefSeq" id="WP_095131717.1">
    <property type="nucleotide sequence ID" value="NZ_NIBG01000003.1"/>
</dbReference>
<dbReference type="OrthoDB" id="2654955at2"/>
<organism evidence="1 2">
    <name type="scientific">Anaeromicrobium sediminis</name>
    <dbReference type="NCBI Taxonomy" id="1478221"/>
    <lineage>
        <taxon>Bacteria</taxon>
        <taxon>Bacillati</taxon>
        <taxon>Bacillota</taxon>
        <taxon>Clostridia</taxon>
        <taxon>Peptostreptococcales</taxon>
        <taxon>Thermotaleaceae</taxon>
        <taxon>Anaeromicrobium</taxon>
    </lineage>
</organism>
<dbReference type="AlphaFoldDB" id="A0A267MLA2"/>
<evidence type="ECO:0000313" key="1">
    <source>
        <dbReference type="EMBL" id="PAB60316.1"/>
    </source>
</evidence>
<keyword evidence="2" id="KW-1185">Reference proteome</keyword>
<name>A0A267MLA2_9FIRM</name>
<accession>A0A267MLA2</accession>
<dbReference type="EMBL" id="NIBG01000003">
    <property type="protein sequence ID" value="PAB60316.1"/>
    <property type="molecule type" value="Genomic_DNA"/>
</dbReference>
<reference evidence="1 2" key="1">
    <citation type="submission" date="2017-06" db="EMBL/GenBank/DDBJ databases">
        <title>Draft genome sequence of anaerobic fermentative bacterium Anaeromicrobium sediminis DY2726D isolated from West Pacific Ocean sediments.</title>
        <authorList>
            <person name="Zeng X."/>
        </authorList>
    </citation>
    <scope>NUCLEOTIDE SEQUENCE [LARGE SCALE GENOMIC DNA]</scope>
    <source>
        <strain evidence="1 2">DY2726D</strain>
    </source>
</reference>
<dbReference type="Proteomes" id="UP000216024">
    <property type="component" value="Unassembled WGS sequence"/>
</dbReference>
<gene>
    <name evidence="1" type="ORF">CCE28_05315</name>
</gene>
<proteinExistence type="predicted"/>
<evidence type="ECO:0000313" key="2">
    <source>
        <dbReference type="Proteomes" id="UP000216024"/>
    </source>
</evidence>
<protein>
    <submittedName>
        <fullName evidence="1">Uncharacterized protein</fullName>
    </submittedName>
</protein>
<sequence length="204" mass="24486">MENNIFVFTMSRFNHIDFNRKHIDVDDIKEIKKEYKNYEKSMYYNDVTNILEDIENAILNFKGEKRYYEINKLCGNAKQMVKYQINCKIDNFSKKIQQTNISDYYIYKIDSENLHIVGSFDLSYYYEVEIVLHGVEFISCPTYTSFDFIKIIGTNDNIKELPDFIKNNEDKSIIFFMEDEFSQCKNFIVASDISFKWGLKHWNK</sequence>